<name>A0A8A4TL52_SULCO</name>
<dbReference type="RefSeq" id="WP_237379900.1">
    <property type="nucleotide sequence ID" value="NZ_CP071793.1"/>
</dbReference>
<dbReference type="PANTHER" id="PTHR43428:SF1">
    <property type="entry name" value="ARSENATE REDUCTASE"/>
    <property type="match status" value="1"/>
</dbReference>
<dbReference type="InterPro" id="IPR036196">
    <property type="entry name" value="Ptyr_pPase_sf"/>
</dbReference>
<keyword evidence="4" id="KW-1185">Reference proteome</keyword>
<dbReference type="Proteomes" id="UP000663929">
    <property type="component" value="Chromosome"/>
</dbReference>
<accession>A0A8A4TL52</accession>
<dbReference type="Pfam" id="PF01451">
    <property type="entry name" value="LMWPc"/>
    <property type="match status" value="1"/>
</dbReference>
<dbReference type="Gene3D" id="3.40.50.2300">
    <property type="match status" value="1"/>
</dbReference>
<keyword evidence="1" id="KW-0059">Arsenical resistance</keyword>
<evidence type="ECO:0000256" key="1">
    <source>
        <dbReference type="ARBA" id="ARBA00022849"/>
    </source>
</evidence>
<dbReference type="SMART" id="SM00226">
    <property type="entry name" value="LMWPc"/>
    <property type="match status" value="1"/>
</dbReference>
<dbReference type="PANTHER" id="PTHR43428">
    <property type="entry name" value="ARSENATE REDUCTASE"/>
    <property type="match status" value="1"/>
</dbReference>
<protein>
    <recommendedName>
        <fullName evidence="2">Phosphotyrosine protein phosphatase I domain-containing protein</fullName>
    </recommendedName>
</protein>
<dbReference type="KEGG" id="scor:J3U87_32195"/>
<evidence type="ECO:0000313" key="4">
    <source>
        <dbReference type="Proteomes" id="UP000663929"/>
    </source>
</evidence>
<dbReference type="EMBL" id="CP071793">
    <property type="protein sequence ID" value="QTD50270.1"/>
    <property type="molecule type" value="Genomic_DNA"/>
</dbReference>
<gene>
    <name evidence="3" type="ORF">J3U87_32195</name>
</gene>
<dbReference type="AlphaFoldDB" id="A0A8A4TL52"/>
<organism evidence="3 4">
    <name type="scientific">Sulfidibacter corallicola</name>
    <dbReference type="NCBI Taxonomy" id="2818388"/>
    <lineage>
        <taxon>Bacteria</taxon>
        <taxon>Pseudomonadati</taxon>
        <taxon>Acidobacteriota</taxon>
        <taxon>Holophagae</taxon>
        <taxon>Acanthopleuribacterales</taxon>
        <taxon>Acanthopleuribacteraceae</taxon>
        <taxon>Sulfidibacter</taxon>
    </lineage>
</organism>
<evidence type="ECO:0000259" key="2">
    <source>
        <dbReference type="SMART" id="SM00226"/>
    </source>
</evidence>
<proteinExistence type="predicted"/>
<reference evidence="3" key="1">
    <citation type="submission" date="2021-03" db="EMBL/GenBank/DDBJ databases">
        <title>Acanthopleuribacteraceae sp. M133.</title>
        <authorList>
            <person name="Wang G."/>
        </authorList>
    </citation>
    <scope>NUCLEOTIDE SEQUENCE</scope>
    <source>
        <strain evidence="3">M133</strain>
    </source>
</reference>
<dbReference type="InterPro" id="IPR023485">
    <property type="entry name" value="Ptyr_pPase"/>
</dbReference>
<dbReference type="SUPFAM" id="SSF52788">
    <property type="entry name" value="Phosphotyrosine protein phosphatases I"/>
    <property type="match status" value="1"/>
</dbReference>
<evidence type="ECO:0000313" key="3">
    <source>
        <dbReference type="EMBL" id="QTD50270.1"/>
    </source>
</evidence>
<sequence length="210" mass="23213">MQDQLELDRFIRDLTNEPLDLDADRRAKLTDLAAYLRGNIAAARPTVLVFICTHNSRRSQMAQVWAQIAASHFGIPQLTAHSGGTEVTAFHPNAVAALRSLGVAIERTTDSENPRYAVTIPGRAHDLTLFSKRFDADTNPREGFCAVMTCTQADESCPFVAGAETRIALEYQDPKVSDGTPEALATYRACSRRIARELFFAFRQATAQPR</sequence>
<dbReference type="GO" id="GO:0046685">
    <property type="term" value="P:response to arsenic-containing substance"/>
    <property type="evidence" value="ECO:0007669"/>
    <property type="project" value="UniProtKB-KW"/>
</dbReference>
<feature type="domain" description="Phosphotyrosine protein phosphatase I" evidence="2">
    <location>
        <begin position="46"/>
        <end position="202"/>
    </location>
</feature>